<proteinExistence type="predicted"/>
<dbReference type="KEGG" id="pnd:Pla175_19650"/>
<evidence type="ECO:0000313" key="1">
    <source>
        <dbReference type="EMBL" id="QDU88585.1"/>
    </source>
</evidence>
<name>A0A518DAS6_9BACT</name>
<organism evidence="1 2">
    <name type="scientific">Pirellulimonas nuda</name>
    <dbReference type="NCBI Taxonomy" id="2528009"/>
    <lineage>
        <taxon>Bacteria</taxon>
        <taxon>Pseudomonadati</taxon>
        <taxon>Planctomycetota</taxon>
        <taxon>Planctomycetia</taxon>
        <taxon>Pirellulales</taxon>
        <taxon>Lacipirellulaceae</taxon>
        <taxon>Pirellulimonas</taxon>
    </lineage>
</organism>
<dbReference type="EMBL" id="CP036291">
    <property type="protein sequence ID" value="QDU88585.1"/>
    <property type="molecule type" value="Genomic_DNA"/>
</dbReference>
<dbReference type="Gene3D" id="3.55.50.30">
    <property type="match status" value="1"/>
</dbReference>
<reference evidence="1 2" key="1">
    <citation type="submission" date="2019-02" db="EMBL/GenBank/DDBJ databases">
        <title>Deep-cultivation of Planctomycetes and their phenomic and genomic characterization uncovers novel biology.</title>
        <authorList>
            <person name="Wiegand S."/>
            <person name="Jogler M."/>
            <person name="Boedeker C."/>
            <person name="Pinto D."/>
            <person name="Vollmers J."/>
            <person name="Rivas-Marin E."/>
            <person name="Kohn T."/>
            <person name="Peeters S.H."/>
            <person name="Heuer A."/>
            <person name="Rast P."/>
            <person name="Oberbeckmann S."/>
            <person name="Bunk B."/>
            <person name="Jeske O."/>
            <person name="Meyerdierks A."/>
            <person name="Storesund J.E."/>
            <person name="Kallscheuer N."/>
            <person name="Luecker S."/>
            <person name="Lage O.M."/>
            <person name="Pohl T."/>
            <person name="Merkel B.J."/>
            <person name="Hornburger P."/>
            <person name="Mueller R.-W."/>
            <person name="Bruemmer F."/>
            <person name="Labrenz M."/>
            <person name="Spormann A.M."/>
            <person name="Op den Camp H."/>
            <person name="Overmann J."/>
            <person name="Amann R."/>
            <person name="Jetten M.S.M."/>
            <person name="Mascher T."/>
            <person name="Medema M.H."/>
            <person name="Devos D.P."/>
            <person name="Kaster A.-K."/>
            <person name="Ovreas L."/>
            <person name="Rohde M."/>
            <person name="Galperin M.Y."/>
            <person name="Jogler C."/>
        </authorList>
    </citation>
    <scope>NUCLEOTIDE SEQUENCE [LARGE SCALE GENOMIC DNA]</scope>
    <source>
        <strain evidence="1 2">Pla175</strain>
    </source>
</reference>
<keyword evidence="2" id="KW-1185">Reference proteome</keyword>
<accession>A0A518DAS6</accession>
<evidence type="ECO:0000313" key="2">
    <source>
        <dbReference type="Proteomes" id="UP000317429"/>
    </source>
</evidence>
<dbReference type="Proteomes" id="UP000317429">
    <property type="component" value="Chromosome"/>
</dbReference>
<gene>
    <name evidence="1" type="ORF">Pla175_19650</name>
</gene>
<sequence length="268" mass="28695">MFARLSTTAGVPVMLDRRIDPTSPRTLEARGQSVREVIDRAAQAVGGSPYFFPGLIYIVPAEKVGELESLAARDQAAIARRDSTLDAPITLSWPALSSPSELVTRALEGSGWRVANPGAIPFDLWPPMDGGRLSRREWLTVLLFGFGLTFEESGAGVLTVAEIPPQAKQGVAAPRPAARGRAPARVSIEEQRVTFVVRGEQAGRVLQSLASSFDLTLKVSPEAEARLKTPVTIEARQRTLDAVLALLGEAAGLRLTRAARQVAVDAQP</sequence>
<protein>
    <submittedName>
        <fullName evidence="1">Uncharacterized protein</fullName>
    </submittedName>
</protein>
<dbReference type="AlphaFoldDB" id="A0A518DAS6"/>